<dbReference type="AlphaFoldDB" id="A0A2K8KLR8"/>
<dbReference type="KEGG" id="rfo:REIFOR_00649"/>
<evidence type="ECO:0000313" key="2">
    <source>
        <dbReference type="EMBL" id="ATX75817.1"/>
    </source>
</evidence>
<reference evidence="2 3" key="1">
    <citation type="journal article" date="2017" name="Environ. Microbiol.">
        <title>Genomic and physiological analyses of 'Reinekea forsetii' reveal a versatile opportunistic lifestyle during spring algae blooms.</title>
        <authorList>
            <person name="Avci B."/>
            <person name="Hahnke R.L."/>
            <person name="Chafee M."/>
            <person name="Fischer T."/>
            <person name="Gruber-Vodicka H."/>
            <person name="Tegetmeyer H.E."/>
            <person name="Harder J."/>
            <person name="Fuchs B.M."/>
            <person name="Amann R.I."/>
            <person name="Teeling H."/>
        </authorList>
    </citation>
    <scope>NUCLEOTIDE SEQUENCE [LARGE SCALE GENOMIC DNA]</scope>
    <source>
        <strain evidence="2 3">Hel1_31_D35</strain>
    </source>
</reference>
<protein>
    <submittedName>
        <fullName evidence="2">Uncharacterized protein</fullName>
    </submittedName>
</protein>
<accession>A0A2K8KLR8</accession>
<sequence>MIALGPSGLPTIQALGLHNGGLIAFLVAKQSEQLVLRQDTVRGLNRYFYEVTPRLCGQFITLMHYRWEVILRESAILGLLGVATLGFYIDSAFEEIRFDRAVLLIIVTALLNIGVYCGPC</sequence>
<proteinExistence type="predicted"/>
<feature type="transmembrane region" description="Helical" evidence="1">
    <location>
        <begin position="69"/>
        <end position="89"/>
    </location>
</feature>
<evidence type="ECO:0000313" key="3">
    <source>
        <dbReference type="Proteomes" id="UP000229757"/>
    </source>
</evidence>
<evidence type="ECO:0000256" key="1">
    <source>
        <dbReference type="SAM" id="Phobius"/>
    </source>
</evidence>
<keyword evidence="1" id="KW-1133">Transmembrane helix</keyword>
<name>A0A2K8KLR8_9GAMM</name>
<dbReference type="OrthoDB" id="7808588at2"/>
<keyword evidence="1" id="KW-0472">Membrane</keyword>
<organism evidence="2 3">
    <name type="scientific">Reinekea forsetii</name>
    <dbReference type="NCBI Taxonomy" id="1336806"/>
    <lineage>
        <taxon>Bacteria</taxon>
        <taxon>Pseudomonadati</taxon>
        <taxon>Pseudomonadota</taxon>
        <taxon>Gammaproteobacteria</taxon>
        <taxon>Oceanospirillales</taxon>
        <taxon>Saccharospirillaceae</taxon>
        <taxon>Reinekea</taxon>
    </lineage>
</organism>
<gene>
    <name evidence="2" type="ORF">REIFOR_00649</name>
</gene>
<dbReference type="Proteomes" id="UP000229757">
    <property type="component" value="Chromosome"/>
</dbReference>
<dbReference type="EMBL" id="CP011797">
    <property type="protein sequence ID" value="ATX75817.1"/>
    <property type="molecule type" value="Genomic_DNA"/>
</dbReference>
<keyword evidence="1" id="KW-0812">Transmembrane</keyword>
<dbReference type="RefSeq" id="WP_100256199.1">
    <property type="nucleotide sequence ID" value="NZ_CP011797.1"/>
</dbReference>
<feature type="transmembrane region" description="Helical" evidence="1">
    <location>
        <begin position="101"/>
        <end position="118"/>
    </location>
</feature>
<keyword evidence="3" id="KW-1185">Reference proteome</keyword>